<evidence type="ECO:0000256" key="2">
    <source>
        <dbReference type="PROSITE-ProRule" id="PRU00059"/>
    </source>
</evidence>
<gene>
    <name evidence="5" type="ORF">BOX15_Mlig029164g1</name>
</gene>
<protein>
    <recommendedName>
        <fullName evidence="4">CUB domain-containing protein</fullName>
    </recommendedName>
</protein>
<dbReference type="EMBL" id="NIVC01002407">
    <property type="protein sequence ID" value="PAA58131.1"/>
    <property type="molecule type" value="Genomic_DNA"/>
</dbReference>
<dbReference type="PROSITE" id="PS01180">
    <property type="entry name" value="CUB"/>
    <property type="match status" value="1"/>
</dbReference>
<dbReference type="Proteomes" id="UP000215902">
    <property type="component" value="Unassembled WGS sequence"/>
</dbReference>
<keyword evidence="3" id="KW-0732">Signal</keyword>
<proteinExistence type="predicted"/>
<feature type="chain" id="PRO_5013283703" description="CUB domain-containing protein" evidence="3">
    <location>
        <begin position="31"/>
        <end position="184"/>
    </location>
</feature>
<name>A0A267E963_9PLAT</name>
<feature type="signal peptide" evidence="3">
    <location>
        <begin position="1"/>
        <end position="30"/>
    </location>
</feature>
<evidence type="ECO:0000313" key="6">
    <source>
        <dbReference type="Proteomes" id="UP000215902"/>
    </source>
</evidence>
<dbReference type="Pfam" id="PF00431">
    <property type="entry name" value="CUB"/>
    <property type="match status" value="1"/>
</dbReference>
<dbReference type="AlphaFoldDB" id="A0A267E963"/>
<feature type="domain" description="CUB" evidence="4">
    <location>
        <begin position="31"/>
        <end position="154"/>
    </location>
</feature>
<dbReference type="SUPFAM" id="SSF49854">
    <property type="entry name" value="Spermadhesin, CUB domain"/>
    <property type="match status" value="1"/>
</dbReference>
<keyword evidence="1" id="KW-1015">Disulfide bond</keyword>
<sequence>MVLTQICVGMKSLGLLPLFLVCLIGASVDACPTLYLQTLRGYEGVLSSNYGFPQRCNDQYAHNLNCRYELVSGRNNPGRGVYISFAYFNTELSYDKVFIEYTNTQGRNVTGYFSGSVGGFSRVLDSQRGTPVRLIFITDHSVSAYGFLVRFKVAPAMRFRLGGTFEVDQNGLEGTIRVDRAKRK</sequence>
<dbReference type="InterPro" id="IPR000859">
    <property type="entry name" value="CUB_dom"/>
</dbReference>
<comment type="caution">
    <text evidence="5">The sequence shown here is derived from an EMBL/GenBank/DDBJ whole genome shotgun (WGS) entry which is preliminary data.</text>
</comment>
<dbReference type="CDD" id="cd00041">
    <property type="entry name" value="CUB"/>
    <property type="match status" value="1"/>
</dbReference>
<keyword evidence="6" id="KW-1185">Reference proteome</keyword>
<organism evidence="5 6">
    <name type="scientific">Macrostomum lignano</name>
    <dbReference type="NCBI Taxonomy" id="282301"/>
    <lineage>
        <taxon>Eukaryota</taxon>
        <taxon>Metazoa</taxon>
        <taxon>Spiralia</taxon>
        <taxon>Lophotrochozoa</taxon>
        <taxon>Platyhelminthes</taxon>
        <taxon>Rhabditophora</taxon>
        <taxon>Macrostomorpha</taxon>
        <taxon>Macrostomida</taxon>
        <taxon>Macrostomidae</taxon>
        <taxon>Macrostomum</taxon>
    </lineage>
</organism>
<evidence type="ECO:0000256" key="1">
    <source>
        <dbReference type="ARBA" id="ARBA00023157"/>
    </source>
</evidence>
<evidence type="ECO:0000313" key="5">
    <source>
        <dbReference type="EMBL" id="PAA58131.1"/>
    </source>
</evidence>
<comment type="caution">
    <text evidence="2">Lacks conserved residue(s) required for the propagation of feature annotation.</text>
</comment>
<reference evidence="5 6" key="1">
    <citation type="submission" date="2017-06" db="EMBL/GenBank/DDBJ databases">
        <title>A platform for efficient transgenesis in Macrostomum lignano, a flatworm model organism for stem cell research.</title>
        <authorList>
            <person name="Berezikov E."/>
        </authorList>
    </citation>
    <scope>NUCLEOTIDE SEQUENCE [LARGE SCALE GENOMIC DNA]</scope>
    <source>
        <strain evidence="5">DV1</strain>
        <tissue evidence="5">Whole organism</tissue>
    </source>
</reference>
<dbReference type="InterPro" id="IPR035914">
    <property type="entry name" value="Sperma_CUB_dom_sf"/>
</dbReference>
<accession>A0A267E963</accession>
<evidence type="ECO:0000259" key="4">
    <source>
        <dbReference type="PROSITE" id="PS01180"/>
    </source>
</evidence>
<dbReference type="Gene3D" id="2.60.120.290">
    <property type="entry name" value="Spermadhesin, CUB domain"/>
    <property type="match status" value="1"/>
</dbReference>
<evidence type="ECO:0000256" key="3">
    <source>
        <dbReference type="SAM" id="SignalP"/>
    </source>
</evidence>